<organism evidence="4 7">
    <name type="scientific">Didymodactylos carnosus</name>
    <dbReference type="NCBI Taxonomy" id="1234261"/>
    <lineage>
        <taxon>Eukaryota</taxon>
        <taxon>Metazoa</taxon>
        <taxon>Spiralia</taxon>
        <taxon>Gnathifera</taxon>
        <taxon>Rotifera</taxon>
        <taxon>Eurotatoria</taxon>
        <taxon>Bdelloidea</taxon>
        <taxon>Philodinida</taxon>
        <taxon>Philodinidae</taxon>
        <taxon>Didymodactylos</taxon>
    </lineage>
</organism>
<dbReference type="AlphaFoldDB" id="A0A814Y760"/>
<proteinExistence type="predicted"/>
<dbReference type="InterPro" id="IPR039461">
    <property type="entry name" value="Peptidase_M49"/>
</dbReference>
<sequence length="230" mass="26228">MTMGYQCGKFQVKIRKSDFARNPSSIAEIVLDEDQLQYVSWDAFFTHILLHEVAHSNGPHSTIGPNSTTVREQLQQYHSAIEEAKADITGLFAAHYFVQKGQILHISLENFYVTFLAGGFRSIRFGLEDSHGRGQALQLNYLIDQKGFEYNSQTQRFRVNFEHITQAVKNLTTHILKLQGDGNKELAQESLDRWGNTRDYTKIILNKLKTIPVDVSPIFSAVEYLQDNMG</sequence>
<dbReference type="PANTHER" id="PTHR23422">
    <property type="entry name" value="DIPEPTIDYL PEPTIDASE III-RELATED"/>
    <property type="match status" value="1"/>
</dbReference>
<protein>
    <submittedName>
        <fullName evidence="4">Uncharacterized protein</fullName>
    </submittedName>
</protein>
<dbReference type="Proteomes" id="UP000663829">
    <property type="component" value="Unassembled WGS sequence"/>
</dbReference>
<dbReference type="GO" id="GO:0005737">
    <property type="term" value="C:cytoplasm"/>
    <property type="evidence" value="ECO:0007669"/>
    <property type="project" value="TreeGrafter"/>
</dbReference>
<evidence type="ECO:0000256" key="1">
    <source>
        <dbReference type="ARBA" id="ARBA00022723"/>
    </source>
</evidence>
<reference evidence="4" key="1">
    <citation type="submission" date="2021-02" db="EMBL/GenBank/DDBJ databases">
        <authorList>
            <person name="Nowell W R."/>
        </authorList>
    </citation>
    <scope>NUCLEOTIDE SEQUENCE</scope>
</reference>
<evidence type="ECO:0000256" key="2">
    <source>
        <dbReference type="ARBA" id="ARBA00022801"/>
    </source>
</evidence>
<dbReference type="Proteomes" id="UP000682733">
    <property type="component" value="Unassembled WGS sequence"/>
</dbReference>
<dbReference type="Proteomes" id="UP000681722">
    <property type="component" value="Unassembled WGS sequence"/>
</dbReference>
<dbReference type="PANTHER" id="PTHR23422:SF9">
    <property type="entry name" value="ZN-DEPENDENT HYDROLASE"/>
    <property type="match status" value="1"/>
</dbReference>
<gene>
    <name evidence="4" type="ORF">GPM918_LOCUS24946</name>
    <name evidence="3" type="ORF">OVA965_LOCUS18418</name>
    <name evidence="6" type="ORF">SRO942_LOCUS24949</name>
    <name evidence="5" type="ORF">TMI583_LOCUS18431</name>
</gene>
<keyword evidence="7" id="KW-1185">Reference proteome</keyword>
<keyword evidence="2" id="KW-0378">Hydrolase</keyword>
<evidence type="ECO:0000313" key="4">
    <source>
        <dbReference type="EMBL" id="CAF1226326.1"/>
    </source>
</evidence>
<dbReference type="EMBL" id="CAJOBA010009162">
    <property type="protein sequence ID" value="CAF3845098.1"/>
    <property type="molecule type" value="Genomic_DNA"/>
</dbReference>
<accession>A0A814Y760</accession>
<dbReference type="GO" id="GO:0046872">
    <property type="term" value="F:metal ion binding"/>
    <property type="evidence" value="ECO:0007669"/>
    <property type="project" value="UniProtKB-KW"/>
</dbReference>
<evidence type="ECO:0000313" key="6">
    <source>
        <dbReference type="EMBL" id="CAF3989252.1"/>
    </source>
</evidence>
<dbReference type="EMBL" id="CAJOBC010009496">
    <property type="protein sequence ID" value="CAF3989252.1"/>
    <property type="molecule type" value="Genomic_DNA"/>
</dbReference>
<evidence type="ECO:0000313" key="3">
    <source>
        <dbReference type="EMBL" id="CAF1082252.1"/>
    </source>
</evidence>
<evidence type="ECO:0000313" key="7">
    <source>
        <dbReference type="Proteomes" id="UP000663829"/>
    </source>
</evidence>
<dbReference type="GO" id="GO:0008239">
    <property type="term" value="F:dipeptidyl-peptidase activity"/>
    <property type="evidence" value="ECO:0007669"/>
    <property type="project" value="TreeGrafter"/>
</dbReference>
<keyword evidence="1" id="KW-0479">Metal-binding</keyword>
<dbReference type="OrthoDB" id="510307at2759"/>
<dbReference type="Proteomes" id="UP000677228">
    <property type="component" value="Unassembled WGS sequence"/>
</dbReference>
<dbReference type="EMBL" id="CAJNOQ010009493">
    <property type="protein sequence ID" value="CAF1226326.1"/>
    <property type="molecule type" value="Genomic_DNA"/>
</dbReference>
<dbReference type="EMBL" id="CAJNOK010009145">
    <property type="protein sequence ID" value="CAF1082252.1"/>
    <property type="molecule type" value="Genomic_DNA"/>
</dbReference>
<comment type="caution">
    <text evidence="4">The sequence shown here is derived from an EMBL/GenBank/DDBJ whole genome shotgun (WGS) entry which is preliminary data.</text>
</comment>
<evidence type="ECO:0000313" key="5">
    <source>
        <dbReference type="EMBL" id="CAF3845098.1"/>
    </source>
</evidence>
<name>A0A814Y760_9BILA</name>